<evidence type="ECO:0000313" key="2">
    <source>
        <dbReference type="EMBL" id="CAB5222074.1"/>
    </source>
</evidence>
<accession>A0A6J7X132</accession>
<gene>
    <name evidence="1" type="ORF">UFOVP128_1</name>
    <name evidence="2" type="ORF">UFOVP243_43</name>
</gene>
<protein>
    <submittedName>
        <fullName evidence="2">Uncharacterized protein</fullName>
    </submittedName>
</protein>
<dbReference type="EMBL" id="LR796239">
    <property type="protein sequence ID" value="CAB4130491.1"/>
    <property type="molecule type" value="Genomic_DNA"/>
</dbReference>
<sequence>MNEYFVPHENIVHPVTREPVLRAGFVYSRATFKAKIKPLGADIFDIRVILAPSIERAKIKAMNT</sequence>
<dbReference type="EMBL" id="LR798296">
    <property type="protein sequence ID" value="CAB5222074.1"/>
    <property type="molecule type" value="Genomic_DNA"/>
</dbReference>
<organism evidence="2">
    <name type="scientific">uncultured Caudovirales phage</name>
    <dbReference type="NCBI Taxonomy" id="2100421"/>
    <lineage>
        <taxon>Viruses</taxon>
        <taxon>Duplodnaviria</taxon>
        <taxon>Heunggongvirae</taxon>
        <taxon>Uroviricota</taxon>
        <taxon>Caudoviricetes</taxon>
        <taxon>Peduoviridae</taxon>
        <taxon>Maltschvirus</taxon>
        <taxon>Maltschvirus maltsch</taxon>
    </lineage>
</organism>
<proteinExistence type="predicted"/>
<name>A0A6J7X132_9CAUD</name>
<evidence type="ECO:0000313" key="1">
    <source>
        <dbReference type="EMBL" id="CAB4130491.1"/>
    </source>
</evidence>
<reference evidence="2" key="1">
    <citation type="submission" date="2020-05" db="EMBL/GenBank/DDBJ databases">
        <authorList>
            <person name="Chiriac C."/>
            <person name="Salcher M."/>
            <person name="Ghai R."/>
            <person name="Kavagutti S V."/>
        </authorList>
    </citation>
    <scope>NUCLEOTIDE SEQUENCE</scope>
</reference>